<comment type="caution">
    <text evidence="2">The sequence shown here is derived from an EMBL/GenBank/DDBJ whole genome shotgun (WGS) entry which is preliminary data.</text>
</comment>
<dbReference type="EMBL" id="JARJLG010000078">
    <property type="protein sequence ID" value="KAJ7751493.1"/>
    <property type="molecule type" value="Genomic_DNA"/>
</dbReference>
<protein>
    <submittedName>
        <fullName evidence="2">Uncharacterized protein</fullName>
    </submittedName>
</protein>
<keyword evidence="1" id="KW-0472">Membrane</keyword>
<evidence type="ECO:0000313" key="2">
    <source>
        <dbReference type="EMBL" id="KAJ7751493.1"/>
    </source>
</evidence>
<sequence>MYDETALADETSVFSNLAEKVPPDAEIKFMWLRKKTASSFWFFLIRYIGFAGNVPVVIFTFISLSPRPRCLFDCNLLSPVPSPEIPPVDGSWATSNPSQHLPRLPYGNFNNKRVGTIPSSAWHPIQIDMF</sequence>
<name>A0AAD7IXQ3_9AGAR</name>
<evidence type="ECO:0000256" key="1">
    <source>
        <dbReference type="SAM" id="Phobius"/>
    </source>
</evidence>
<reference evidence="2" key="1">
    <citation type="submission" date="2023-03" db="EMBL/GenBank/DDBJ databases">
        <title>Massive genome expansion in bonnet fungi (Mycena s.s.) driven by repeated elements and novel gene families across ecological guilds.</title>
        <authorList>
            <consortium name="Lawrence Berkeley National Laboratory"/>
            <person name="Harder C.B."/>
            <person name="Miyauchi S."/>
            <person name="Viragh M."/>
            <person name="Kuo A."/>
            <person name="Thoen E."/>
            <person name="Andreopoulos B."/>
            <person name="Lu D."/>
            <person name="Skrede I."/>
            <person name="Drula E."/>
            <person name="Henrissat B."/>
            <person name="Morin E."/>
            <person name="Kohler A."/>
            <person name="Barry K."/>
            <person name="LaButti K."/>
            <person name="Morin E."/>
            <person name="Salamov A."/>
            <person name="Lipzen A."/>
            <person name="Mereny Z."/>
            <person name="Hegedus B."/>
            <person name="Baldrian P."/>
            <person name="Stursova M."/>
            <person name="Weitz H."/>
            <person name="Taylor A."/>
            <person name="Grigoriev I.V."/>
            <person name="Nagy L.G."/>
            <person name="Martin F."/>
            <person name="Kauserud H."/>
        </authorList>
    </citation>
    <scope>NUCLEOTIDE SEQUENCE</scope>
    <source>
        <strain evidence="2">CBHHK188m</strain>
    </source>
</reference>
<proteinExistence type="predicted"/>
<keyword evidence="1" id="KW-0812">Transmembrane</keyword>
<dbReference type="AlphaFoldDB" id="A0AAD7IXQ3"/>
<accession>A0AAD7IXQ3</accession>
<evidence type="ECO:0000313" key="3">
    <source>
        <dbReference type="Proteomes" id="UP001215280"/>
    </source>
</evidence>
<keyword evidence="3" id="KW-1185">Reference proteome</keyword>
<dbReference type="Proteomes" id="UP001215280">
    <property type="component" value="Unassembled WGS sequence"/>
</dbReference>
<organism evidence="2 3">
    <name type="scientific">Mycena maculata</name>
    <dbReference type="NCBI Taxonomy" id="230809"/>
    <lineage>
        <taxon>Eukaryota</taxon>
        <taxon>Fungi</taxon>
        <taxon>Dikarya</taxon>
        <taxon>Basidiomycota</taxon>
        <taxon>Agaricomycotina</taxon>
        <taxon>Agaricomycetes</taxon>
        <taxon>Agaricomycetidae</taxon>
        <taxon>Agaricales</taxon>
        <taxon>Marasmiineae</taxon>
        <taxon>Mycenaceae</taxon>
        <taxon>Mycena</taxon>
    </lineage>
</organism>
<feature type="transmembrane region" description="Helical" evidence="1">
    <location>
        <begin position="40"/>
        <end position="62"/>
    </location>
</feature>
<gene>
    <name evidence="2" type="ORF">DFH07DRAFT_774737</name>
</gene>
<keyword evidence="1" id="KW-1133">Transmembrane helix</keyword>